<proteinExistence type="predicted"/>
<feature type="domain" description="SsuA/THI5-like" evidence="2">
    <location>
        <begin position="50"/>
        <end position="265"/>
    </location>
</feature>
<dbReference type="KEGG" id="gso:PH603_12350"/>
<dbReference type="GO" id="GO:0009228">
    <property type="term" value="P:thiamine biosynthetic process"/>
    <property type="evidence" value="ECO:0007669"/>
    <property type="project" value="InterPro"/>
</dbReference>
<evidence type="ECO:0000259" key="2">
    <source>
        <dbReference type="Pfam" id="PF09084"/>
    </source>
</evidence>
<dbReference type="SUPFAM" id="SSF53850">
    <property type="entry name" value="Periplasmic binding protein-like II"/>
    <property type="match status" value="1"/>
</dbReference>
<evidence type="ECO:0000256" key="1">
    <source>
        <dbReference type="SAM" id="SignalP"/>
    </source>
</evidence>
<feature type="chain" id="PRO_5042040183" evidence="1">
    <location>
        <begin position="30"/>
        <end position="340"/>
    </location>
</feature>
<keyword evidence="1" id="KW-0732">Signal</keyword>
<dbReference type="InterPro" id="IPR015168">
    <property type="entry name" value="SsuA/THI5"/>
</dbReference>
<dbReference type="RefSeq" id="WP_289502840.1">
    <property type="nucleotide sequence ID" value="NZ_CP116805.1"/>
</dbReference>
<reference evidence="3" key="1">
    <citation type="submission" date="2023-01" db="EMBL/GenBank/DDBJ databases">
        <title>The genome sequence of Kordiimonadaceae bacterium 6D33.</title>
        <authorList>
            <person name="Liu Y."/>
        </authorList>
    </citation>
    <scope>NUCLEOTIDE SEQUENCE</scope>
    <source>
        <strain evidence="3">6D33</strain>
    </source>
</reference>
<keyword evidence="4" id="KW-1185">Reference proteome</keyword>
<dbReference type="PANTHER" id="PTHR31528">
    <property type="entry name" value="4-AMINO-5-HYDROXYMETHYL-2-METHYLPYRIMIDINE PHOSPHATE SYNTHASE THI11-RELATED"/>
    <property type="match status" value="1"/>
</dbReference>
<dbReference type="EMBL" id="CP116805">
    <property type="protein sequence ID" value="WCL53328.1"/>
    <property type="molecule type" value="Genomic_DNA"/>
</dbReference>
<evidence type="ECO:0000313" key="4">
    <source>
        <dbReference type="Proteomes" id="UP001217500"/>
    </source>
</evidence>
<dbReference type="PANTHER" id="PTHR31528:SF15">
    <property type="entry name" value="RIBOFLAVIN-BINDING PROTEIN RIBY"/>
    <property type="match status" value="1"/>
</dbReference>
<accession>A0AAE9XTW7</accession>
<protein>
    <submittedName>
        <fullName evidence="3">ABC transporter substrate-binding protein</fullName>
    </submittedName>
</protein>
<gene>
    <name evidence="3" type="ORF">PH603_12350</name>
</gene>
<organism evidence="3 4">
    <name type="scientific">Gimibacter soli</name>
    <dbReference type="NCBI Taxonomy" id="3024400"/>
    <lineage>
        <taxon>Bacteria</taxon>
        <taxon>Pseudomonadati</taxon>
        <taxon>Pseudomonadota</taxon>
        <taxon>Alphaproteobacteria</taxon>
        <taxon>Kordiimonadales</taxon>
        <taxon>Temperatibacteraceae</taxon>
        <taxon>Gimibacter</taxon>
    </lineage>
</organism>
<name>A0AAE9XTW7_9PROT</name>
<dbReference type="PROSITE" id="PS51257">
    <property type="entry name" value="PROKAR_LIPOPROTEIN"/>
    <property type="match status" value="1"/>
</dbReference>
<feature type="signal peptide" evidence="1">
    <location>
        <begin position="1"/>
        <end position="29"/>
    </location>
</feature>
<dbReference type="Gene3D" id="3.40.190.10">
    <property type="entry name" value="Periplasmic binding protein-like II"/>
    <property type="match status" value="2"/>
</dbReference>
<dbReference type="Proteomes" id="UP001217500">
    <property type="component" value="Chromosome"/>
</dbReference>
<sequence length="340" mass="35795">MMKTLGVTAKAKAAAVLMTGLLLAGCGGAEETTDLTKVRFNMAWLPQGSMAGVFVAEAKGFYAEEGLTVEAVRGFGGIRTVNELDQGMFEFGYGDPMAVALNRANGGQTRMVGAINGRWPAGACFVQERHSVAAPADMKGLVFGGGQASPVQALLPAWLARNGMEAGDVTIMQLDPAVVVASLIEDKIDLGECWLGNSIALFQKRAGEAGLTIGWLPYANFGLDIYGSGIVTSDRLIADKPDVVRGFLRATYRGYAYAFNHPDEAVTIMKEAHSLLDAAVTRQQIVETGELFATEGGPGHIDADRIQGTLDILTEVGSLSAPIAAGDIYSTVFLPADTAE</sequence>
<dbReference type="InterPro" id="IPR027939">
    <property type="entry name" value="NMT1/THI5"/>
</dbReference>
<dbReference type="Pfam" id="PF09084">
    <property type="entry name" value="NMT1"/>
    <property type="match status" value="1"/>
</dbReference>
<evidence type="ECO:0000313" key="3">
    <source>
        <dbReference type="EMBL" id="WCL53328.1"/>
    </source>
</evidence>
<dbReference type="AlphaFoldDB" id="A0AAE9XTW7"/>